<name>A0AAW1WV72_RUBAR</name>
<dbReference type="EMBL" id="JBEDUW010000005">
    <property type="protein sequence ID" value="KAK9927979.1"/>
    <property type="molecule type" value="Genomic_DNA"/>
</dbReference>
<feature type="domain" description="XPG-I" evidence="5">
    <location>
        <begin position="139"/>
        <end position="208"/>
    </location>
</feature>
<dbReference type="PRINTS" id="PR00853">
    <property type="entry name" value="XPGRADSUPER"/>
</dbReference>
<dbReference type="Gene3D" id="3.40.50.1010">
    <property type="entry name" value="5'-nuclease"/>
    <property type="match status" value="1"/>
</dbReference>
<dbReference type="Proteomes" id="UP001457282">
    <property type="component" value="Unassembled WGS sequence"/>
</dbReference>
<evidence type="ECO:0000313" key="6">
    <source>
        <dbReference type="EMBL" id="KAK9927979.1"/>
    </source>
</evidence>
<evidence type="ECO:0000256" key="3">
    <source>
        <dbReference type="ARBA" id="ARBA00022842"/>
    </source>
</evidence>
<sequence length="258" mass="29510">MGIGKRSVLLNDFGKAVERGIRLDELGIKTVGVDATIWQLHAKCFMDYCGERIDVLQQNGLIPTLVFDENATPLKTEIKKLRKAIKDDNKKKGQEIRDVDSDSDINYSDDEHVDNEGTFKKPKQCYIPDRSKVLKWLTNERKVDFIVAPYEADAQLAYLANNGIVDAVITEDSDLVAFGCPNIIYNMSVEEQTCDYYSFSRLKEKNDDYKKFTPKMLLEMCIMIGCDYLPNMKGIGIRKAREEISKWGNYFDREEDGA</sequence>
<gene>
    <name evidence="6" type="ORF">M0R45_025137</name>
</gene>
<evidence type="ECO:0000313" key="7">
    <source>
        <dbReference type="Proteomes" id="UP001457282"/>
    </source>
</evidence>
<keyword evidence="2" id="KW-0255">Endonuclease</keyword>
<feature type="region of interest" description="Disordered" evidence="4">
    <location>
        <begin position="92"/>
        <end position="116"/>
    </location>
</feature>
<dbReference type="InterPro" id="IPR029060">
    <property type="entry name" value="PIN-like_dom_sf"/>
</dbReference>
<keyword evidence="1" id="KW-0479">Metal-binding</keyword>
<organism evidence="6 7">
    <name type="scientific">Rubus argutus</name>
    <name type="common">Southern blackberry</name>
    <dbReference type="NCBI Taxonomy" id="59490"/>
    <lineage>
        <taxon>Eukaryota</taxon>
        <taxon>Viridiplantae</taxon>
        <taxon>Streptophyta</taxon>
        <taxon>Embryophyta</taxon>
        <taxon>Tracheophyta</taxon>
        <taxon>Spermatophyta</taxon>
        <taxon>Magnoliopsida</taxon>
        <taxon>eudicotyledons</taxon>
        <taxon>Gunneridae</taxon>
        <taxon>Pentapetalae</taxon>
        <taxon>rosids</taxon>
        <taxon>fabids</taxon>
        <taxon>Rosales</taxon>
        <taxon>Rosaceae</taxon>
        <taxon>Rosoideae</taxon>
        <taxon>Rosoideae incertae sedis</taxon>
        <taxon>Rubus</taxon>
    </lineage>
</organism>
<reference evidence="6 7" key="1">
    <citation type="journal article" date="2023" name="G3 (Bethesda)">
        <title>A chromosome-length genome assembly and annotation of blackberry (Rubus argutus, cv. 'Hillquist').</title>
        <authorList>
            <person name="Bruna T."/>
            <person name="Aryal R."/>
            <person name="Dudchenko O."/>
            <person name="Sargent D.J."/>
            <person name="Mead D."/>
            <person name="Buti M."/>
            <person name="Cavallini A."/>
            <person name="Hytonen T."/>
            <person name="Andres J."/>
            <person name="Pham M."/>
            <person name="Weisz D."/>
            <person name="Mascagni F."/>
            <person name="Usai G."/>
            <person name="Natali L."/>
            <person name="Bassil N."/>
            <person name="Fernandez G.E."/>
            <person name="Lomsadze A."/>
            <person name="Armour M."/>
            <person name="Olukolu B."/>
            <person name="Poorten T."/>
            <person name="Britton C."/>
            <person name="Davik J."/>
            <person name="Ashrafi H."/>
            <person name="Aiden E.L."/>
            <person name="Borodovsky M."/>
            <person name="Worthington M."/>
        </authorList>
    </citation>
    <scope>NUCLEOTIDE SEQUENCE [LARGE SCALE GENOMIC DNA]</scope>
    <source>
        <strain evidence="6">PI 553951</strain>
    </source>
</reference>
<evidence type="ECO:0000259" key="5">
    <source>
        <dbReference type="SMART" id="SM00484"/>
    </source>
</evidence>
<dbReference type="AlphaFoldDB" id="A0AAW1WV72"/>
<protein>
    <recommendedName>
        <fullName evidence="5">XPG-I domain-containing protein</fullName>
    </recommendedName>
</protein>
<keyword evidence="2" id="KW-0378">Hydrolase</keyword>
<dbReference type="SMART" id="SM00484">
    <property type="entry name" value="XPGI"/>
    <property type="match status" value="1"/>
</dbReference>
<dbReference type="GO" id="GO:0017108">
    <property type="term" value="F:5'-flap endonuclease activity"/>
    <property type="evidence" value="ECO:0007669"/>
    <property type="project" value="TreeGrafter"/>
</dbReference>
<keyword evidence="2" id="KW-0540">Nuclease</keyword>
<dbReference type="GO" id="GO:0046872">
    <property type="term" value="F:metal ion binding"/>
    <property type="evidence" value="ECO:0007669"/>
    <property type="project" value="UniProtKB-KW"/>
</dbReference>
<feature type="compositionally biased region" description="Acidic residues" evidence="4">
    <location>
        <begin position="101"/>
        <end position="113"/>
    </location>
</feature>
<evidence type="ECO:0000256" key="1">
    <source>
        <dbReference type="ARBA" id="ARBA00022723"/>
    </source>
</evidence>
<proteinExistence type="predicted"/>
<dbReference type="InterPro" id="IPR006086">
    <property type="entry name" value="XPG-I_dom"/>
</dbReference>
<accession>A0AAW1WV72</accession>
<dbReference type="InterPro" id="IPR006084">
    <property type="entry name" value="XPG/Rad2"/>
</dbReference>
<dbReference type="PANTHER" id="PTHR11081:SF9">
    <property type="entry name" value="FLAP ENDONUCLEASE 1"/>
    <property type="match status" value="1"/>
</dbReference>
<dbReference type="Gene3D" id="1.10.150.20">
    <property type="entry name" value="5' to 3' exonuclease, C-terminal subdomain"/>
    <property type="match status" value="1"/>
</dbReference>
<dbReference type="Pfam" id="PF00867">
    <property type="entry name" value="XPG_I"/>
    <property type="match status" value="1"/>
</dbReference>
<keyword evidence="3" id="KW-0460">Magnesium</keyword>
<dbReference type="SUPFAM" id="SSF88723">
    <property type="entry name" value="PIN domain-like"/>
    <property type="match status" value="1"/>
</dbReference>
<dbReference type="PANTHER" id="PTHR11081">
    <property type="entry name" value="FLAP ENDONUCLEASE FAMILY MEMBER"/>
    <property type="match status" value="1"/>
</dbReference>
<evidence type="ECO:0000256" key="4">
    <source>
        <dbReference type="SAM" id="MobiDB-lite"/>
    </source>
</evidence>
<evidence type="ECO:0000256" key="2">
    <source>
        <dbReference type="ARBA" id="ARBA00022759"/>
    </source>
</evidence>
<comment type="caution">
    <text evidence="6">The sequence shown here is derived from an EMBL/GenBank/DDBJ whole genome shotgun (WGS) entry which is preliminary data.</text>
</comment>
<keyword evidence="7" id="KW-1185">Reference proteome</keyword>